<dbReference type="InterPro" id="IPR050171">
    <property type="entry name" value="MFS_Transporters"/>
</dbReference>
<keyword evidence="4 8" id="KW-0812">Transmembrane</keyword>
<keyword evidence="2" id="KW-0813">Transport</keyword>
<organism evidence="9 10">
    <name type="scientific">Formicincola oecophyllae</name>
    <dbReference type="NCBI Taxonomy" id="2558361"/>
    <lineage>
        <taxon>Bacteria</taxon>
        <taxon>Pseudomonadati</taxon>
        <taxon>Pseudomonadota</taxon>
        <taxon>Alphaproteobacteria</taxon>
        <taxon>Acetobacterales</taxon>
        <taxon>Acetobacteraceae</taxon>
        <taxon>Formicincola</taxon>
    </lineage>
</organism>
<dbReference type="InterPro" id="IPR036259">
    <property type="entry name" value="MFS_trans_sf"/>
</dbReference>
<keyword evidence="3" id="KW-1003">Cell membrane</keyword>
<dbReference type="Gene3D" id="1.20.1250.20">
    <property type="entry name" value="MFS general substrate transporter like domains"/>
    <property type="match status" value="1"/>
</dbReference>
<evidence type="ECO:0000256" key="4">
    <source>
        <dbReference type="ARBA" id="ARBA00022692"/>
    </source>
</evidence>
<comment type="subcellular location">
    <subcellularLocation>
        <location evidence="1">Cell membrane</location>
        <topology evidence="1">Multi-pass membrane protein</topology>
    </subcellularLocation>
</comment>
<feature type="transmembrane region" description="Helical" evidence="8">
    <location>
        <begin position="392"/>
        <end position="415"/>
    </location>
</feature>
<evidence type="ECO:0000256" key="7">
    <source>
        <dbReference type="ARBA" id="ARBA00023136"/>
    </source>
</evidence>
<dbReference type="PANTHER" id="PTHR23517:SF15">
    <property type="entry name" value="PROTON-DEPENDENT OLIGOPEPTIDE FAMILY TRANSPORT PROTEIN"/>
    <property type="match status" value="1"/>
</dbReference>
<feature type="transmembrane region" description="Helical" evidence="8">
    <location>
        <begin position="427"/>
        <end position="451"/>
    </location>
</feature>
<dbReference type="NCBIfam" id="TIGR00924">
    <property type="entry name" value="yjdL_sub1_fam"/>
    <property type="match status" value="1"/>
</dbReference>
<keyword evidence="5" id="KW-0653">Protein transport</keyword>
<accession>A0A4Y6U9H8</accession>
<dbReference type="RefSeq" id="WP_141443388.1">
    <property type="nucleotide sequence ID" value="NZ_CP038231.1"/>
</dbReference>
<feature type="transmembrane region" description="Helical" evidence="8">
    <location>
        <begin position="176"/>
        <end position="196"/>
    </location>
</feature>
<protein>
    <submittedName>
        <fullName evidence="9">Peptide MFS transporter</fullName>
    </submittedName>
</protein>
<dbReference type="Pfam" id="PF00854">
    <property type="entry name" value="PTR2"/>
    <property type="match status" value="1"/>
</dbReference>
<feature type="transmembrane region" description="Helical" evidence="8">
    <location>
        <begin position="56"/>
        <end position="76"/>
    </location>
</feature>
<evidence type="ECO:0000256" key="2">
    <source>
        <dbReference type="ARBA" id="ARBA00022448"/>
    </source>
</evidence>
<dbReference type="GO" id="GO:0005886">
    <property type="term" value="C:plasma membrane"/>
    <property type="evidence" value="ECO:0007669"/>
    <property type="project" value="UniProtKB-SubCell"/>
</dbReference>
<evidence type="ECO:0000256" key="8">
    <source>
        <dbReference type="SAM" id="Phobius"/>
    </source>
</evidence>
<dbReference type="InterPro" id="IPR000109">
    <property type="entry name" value="POT_fam"/>
</dbReference>
<dbReference type="OrthoDB" id="9772725at2"/>
<keyword evidence="5" id="KW-0571">Peptide transport</keyword>
<feature type="transmembrane region" description="Helical" evidence="8">
    <location>
        <begin position="471"/>
        <end position="491"/>
    </location>
</feature>
<dbReference type="EMBL" id="CP038231">
    <property type="protein sequence ID" value="QDH13680.1"/>
    <property type="molecule type" value="Genomic_DNA"/>
</dbReference>
<dbReference type="SUPFAM" id="SSF103473">
    <property type="entry name" value="MFS general substrate transporter"/>
    <property type="match status" value="1"/>
</dbReference>
<feature type="transmembrane region" description="Helical" evidence="8">
    <location>
        <begin position="110"/>
        <end position="126"/>
    </location>
</feature>
<feature type="transmembrane region" description="Helical" evidence="8">
    <location>
        <begin position="247"/>
        <end position="267"/>
    </location>
</feature>
<evidence type="ECO:0000313" key="9">
    <source>
        <dbReference type="EMBL" id="QDH13680.1"/>
    </source>
</evidence>
<keyword evidence="6 8" id="KW-1133">Transmembrane helix</keyword>
<dbReference type="InterPro" id="IPR005279">
    <property type="entry name" value="Dipep/tripep_permease"/>
</dbReference>
<evidence type="ECO:0000256" key="5">
    <source>
        <dbReference type="ARBA" id="ARBA00022856"/>
    </source>
</evidence>
<keyword evidence="10" id="KW-1185">Reference proteome</keyword>
<reference evidence="9 10" key="1">
    <citation type="submission" date="2019-03" db="EMBL/GenBank/DDBJ databases">
        <title>The complete genome sequence of Swingsia_sp. F3b2 LMG30590(T).</title>
        <authorList>
            <person name="Chua K.-O."/>
            <person name="Chan K.-G."/>
            <person name="See-Too W.-S."/>
        </authorList>
    </citation>
    <scope>NUCLEOTIDE SEQUENCE [LARGE SCALE GENOMIC DNA]</scope>
    <source>
        <strain evidence="9 10">F3b2</strain>
    </source>
</reference>
<evidence type="ECO:0000313" key="10">
    <source>
        <dbReference type="Proteomes" id="UP000318709"/>
    </source>
</evidence>
<dbReference type="PANTHER" id="PTHR23517">
    <property type="entry name" value="RESISTANCE PROTEIN MDTM, PUTATIVE-RELATED-RELATED"/>
    <property type="match status" value="1"/>
</dbReference>
<keyword evidence="7 8" id="KW-0472">Membrane</keyword>
<feature type="transmembrane region" description="Helical" evidence="8">
    <location>
        <begin position="147"/>
        <end position="170"/>
    </location>
</feature>
<feature type="transmembrane region" description="Helical" evidence="8">
    <location>
        <begin position="331"/>
        <end position="350"/>
    </location>
</feature>
<feature type="transmembrane region" description="Helical" evidence="8">
    <location>
        <begin position="223"/>
        <end position="241"/>
    </location>
</feature>
<dbReference type="KEGG" id="swf:E3E12_05175"/>
<dbReference type="GO" id="GO:0015833">
    <property type="term" value="P:peptide transport"/>
    <property type="evidence" value="ECO:0007669"/>
    <property type="project" value="UniProtKB-KW"/>
</dbReference>
<evidence type="ECO:0000256" key="6">
    <source>
        <dbReference type="ARBA" id="ARBA00022989"/>
    </source>
</evidence>
<dbReference type="CDD" id="cd17346">
    <property type="entry name" value="MFS_DtpA_like"/>
    <property type="match status" value="1"/>
</dbReference>
<proteinExistence type="predicted"/>
<evidence type="ECO:0000256" key="1">
    <source>
        <dbReference type="ARBA" id="ARBA00004651"/>
    </source>
</evidence>
<sequence>MPTAMAQPEQARARRGAFATVLAAEFWERFGYYGMQAILGLFMVEHLHRGDAETNLLLGALALLTYAFPVLGGWLGDRVLGTRPALVAGAVGLTAGYGLLAWGAQTDSTQLVMGALSLIALANGLFKPNAGTLVRRLFAGDDGALDAAFTLYYMSVNVGSTCSMLIMPWLQQSQGPAVAFGACSLGLAGGTALFLARAKGIVAYLHAHNPLHSQEASTLKKHVALLLIPGLALLWALGALVLADARLARWCVLLCCVGLVAVAVWLWRGTAMAEKPGLLLTYVLCAQTTAYQVFYQQMQTSLTLFALRDVSGVFRLGHWVLFTWSPGQFQSLNPLWVMVFSPLLAAFYTWRRQHGGAPSMVLRMLLGYGFVAAGYILWWWAATWVKGLVSPWVMVGGYGLVSLGELLTIGMGLAVIARYGPPRASAILMGIVCLLWGVGMYAGSLVANLAALPATAAGGEGAVLYGRLFGFLSWGALALCLVIACMAPWTMRLERRCRSLNEAALGEPLGS</sequence>
<evidence type="ECO:0000256" key="3">
    <source>
        <dbReference type="ARBA" id="ARBA00022475"/>
    </source>
</evidence>
<feature type="transmembrane region" description="Helical" evidence="8">
    <location>
        <begin position="85"/>
        <end position="104"/>
    </location>
</feature>
<dbReference type="AlphaFoldDB" id="A0A4Y6U9H8"/>
<dbReference type="GO" id="GO:1904680">
    <property type="term" value="F:peptide transmembrane transporter activity"/>
    <property type="evidence" value="ECO:0007669"/>
    <property type="project" value="InterPro"/>
</dbReference>
<dbReference type="Proteomes" id="UP000318709">
    <property type="component" value="Chromosome"/>
</dbReference>
<name>A0A4Y6U9H8_9PROT</name>
<feature type="transmembrane region" description="Helical" evidence="8">
    <location>
        <begin position="362"/>
        <end position="380"/>
    </location>
</feature>
<gene>
    <name evidence="9" type="ORF">E3E12_05175</name>
</gene>